<dbReference type="EMBL" id="RSAS01000316">
    <property type="protein sequence ID" value="RRR73802.1"/>
    <property type="molecule type" value="Genomic_DNA"/>
</dbReference>
<sequence>MRPLIATLATWQRVLAETLAQAEAASRASGHLANPFRSAGNPLDPRTSDDTALFKGRASLFRQLEGILSDAGRRPPPLLVGGRRNGKTSILRFLPTRLSSRIAPAFVSLQKPADGLIGLLGRLADAITAELQRTPGLGVPPLLDRKQLQQDAFAAFGVWMDALERWLDQRVLLLAIDEYEALEEGMGRGCYDERILALLRSLIQDRRQIAVLLSGVHELDELAPIWASRLINTVPLRVGFLVEDDARALLREPAPAFPPATLAAVSDTLLARTHCQPYLLQVYAYSLVEHLNETGRRSATEADVAAVEELVLTRATSYFSDQWRTESGGPLGEQLLAALAQRGPMDAEALRALVSDEANFTRTLKRMTRRTIVIRDATSRRYTISIPLLATYIRRESAL</sequence>
<reference evidence="2 3" key="1">
    <citation type="submission" date="2018-12" db="EMBL/GenBank/DDBJ databases">
        <title>Genome Sequence of Candidatus Viridilinea halotolerans isolated from saline sulfide-rich spring.</title>
        <authorList>
            <person name="Grouzdev D.S."/>
            <person name="Burganskaya E.I."/>
            <person name="Krutkina M.S."/>
            <person name="Sukhacheva M.V."/>
            <person name="Gorlenko V.M."/>
        </authorList>
    </citation>
    <scope>NUCLEOTIDE SEQUENCE [LARGE SCALE GENOMIC DNA]</scope>
    <source>
        <strain evidence="2">Chok-6</strain>
    </source>
</reference>
<gene>
    <name evidence="2" type="ORF">EI684_08325</name>
</gene>
<name>A0A426U2E3_9CHLR</name>
<evidence type="ECO:0000313" key="3">
    <source>
        <dbReference type="Proteomes" id="UP000280307"/>
    </source>
</evidence>
<feature type="domain" description="ORC1/DEAH AAA+ ATPase" evidence="1">
    <location>
        <begin position="78"/>
        <end position="222"/>
    </location>
</feature>
<dbReference type="AlphaFoldDB" id="A0A426U2E3"/>
<dbReference type="Pfam" id="PF13401">
    <property type="entry name" value="AAA_22"/>
    <property type="match status" value="1"/>
</dbReference>
<proteinExistence type="predicted"/>
<dbReference type="InterPro" id="IPR049945">
    <property type="entry name" value="AAA_22"/>
</dbReference>
<evidence type="ECO:0000313" key="2">
    <source>
        <dbReference type="EMBL" id="RRR73802.1"/>
    </source>
</evidence>
<accession>A0A426U2E3</accession>
<dbReference type="SUPFAM" id="SSF52540">
    <property type="entry name" value="P-loop containing nucleoside triphosphate hydrolases"/>
    <property type="match status" value="1"/>
</dbReference>
<dbReference type="GO" id="GO:0016887">
    <property type="term" value="F:ATP hydrolysis activity"/>
    <property type="evidence" value="ECO:0007669"/>
    <property type="project" value="InterPro"/>
</dbReference>
<dbReference type="Proteomes" id="UP000280307">
    <property type="component" value="Unassembled WGS sequence"/>
</dbReference>
<protein>
    <recommendedName>
        <fullName evidence="1">ORC1/DEAH AAA+ ATPase domain-containing protein</fullName>
    </recommendedName>
</protein>
<evidence type="ECO:0000259" key="1">
    <source>
        <dbReference type="Pfam" id="PF13401"/>
    </source>
</evidence>
<organism evidence="2 3">
    <name type="scientific">Candidatus Viridilinea halotolerans</name>
    <dbReference type="NCBI Taxonomy" id="2491704"/>
    <lineage>
        <taxon>Bacteria</taxon>
        <taxon>Bacillati</taxon>
        <taxon>Chloroflexota</taxon>
        <taxon>Chloroflexia</taxon>
        <taxon>Chloroflexales</taxon>
        <taxon>Chloroflexineae</taxon>
        <taxon>Oscillochloridaceae</taxon>
        <taxon>Candidatus Viridilinea</taxon>
    </lineage>
</organism>
<comment type="caution">
    <text evidence="2">The sequence shown here is derived from an EMBL/GenBank/DDBJ whole genome shotgun (WGS) entry which is preliminary data.</text>
</comment>
<dbReference type="Gene3D" id="3.40.50.300">
    <property type="entry name" value="P-loop containing nucleotide triphosphate hydrolases"/>
    <property type="match status" value="1"/>
</dbReference>
<dbReference type="InterPro" id="IPR027417">
    <property type="entry name" value="P-loop_NTPase"/>
</dbReference>